<evidence type="ECO:0000256" key="3">
    <source>
        <dbReference type="ARBA" id="ARBA00022630"/>
    </source>
</evidence>
<accession>A0A9P8CRZ3</accession>
<dbReference type="Gene3D" id="3.30.9.10">
    <property type="entry name" value="D-Amino Acid Oxidase, subunit A, domain 2"/>
    <property type="match status" value="1"/>
</dbReference>
<feature type="domain" description="FAD dependent oxidoreductase" evidence="6">
    <location>
        <begin position="16"/>
        <end position="367"/>
    </location>
</feature>
<comment type="caution">
    <text evidence="7">The sequence shown here is derived from an EMBL/GenBank/DDBJ whole genome shotgun (WGS) entry which is preliminary data.</text>
</comment>
<evidence type="ECO:0000259" key="6">
    <source>
        <dbReference type="Pfam" id="PF01266"/>
    </source>
</evidence>
<reference evidence="7" key="1">
    <citation type="journal article" date="2021" name="IMA Fungus">
        <title>Genomic characterization of three marine fungi, including Emericellopsis atlantica sp. nov. with signatures of a generalist lifestyle and marine biomass degradation.</title>
        <authorList>
            <person name="Hagestad O.C."/>
            <person name="Hou L."/>
            <person name="Andersen J.H."/>
            <person name="Hansen E.H."/>
            <person name="Altermark B."/>
            <person name="Li C."/>
            <person name="Kuhnert E."/>
            <person name="Cox R.J."/>
            <person name="Crous P.W."/>
            <person name="Spatafora J.W."/>
            <person name="Lail K."/>
            <person name="Amirebrahimi M."/>
            <person name="Lipzen A."/>
            <person name="Pangilinan J."/>
            <person name="Andreopoulos W."/>
            <person name="Hayes R.D."/>
            <person name="Ng V."/>
            <person name="Grigoriev I.V."/>
            <person name="Jackson S.A."/>
            <person name="Sutton T.D.S."/>
            <person name="Dobson A.D.W."/>
            <person name="Rama T."/>
        </authorList>
    </citation>
    <scope>NUCLEOTIDE SEQUENCE</scope>
    <source>
        <strain evidence="7">TS7</strain>
    </source>
</reference>
<dbReference type="Proteomes" id="UP000887229">
    <property type="component" value="Unassembled WGS sequence"/>
</dbReference>
<dbReference type="InterPro" id="IPR023209">
    <property type="entry name" value="DAO"/>
</dbReference>
<dbReference type="GO" id="GO:0005737">
    <property type="term" value="C:cytoplasm"/>
    <property type="evidence" value="ECO:0007669"/>
    <property type="project" value="TreeGrafter"/>
</dbReference>
<keyword evidence="3" id="KW-0285">Flavoprotein</keyword>
<dbReference type="EMBL" id="MU251247">
    <property type="protein sequence ID" value="KAG9256857.1"/>
    <property type="molecule type" value="Genomic_DNA"/>
</dbReference>
<dbReference type="Gene3D" id="3.40.50.720">
    <property type="entry name" value="NAD(P)-binding Rossmann-like Domain"/>
    <property type="match status" value="1"/>
</dbReference>
<dbReference type="SUPFAM" id="SSF51971">
    <property type="entry name" value="Nucleotide-binding domain"/>
    <property type="match status" value="1"/>
</dbReference>
<dbReference type="GO" id="GO:0019478">
    <property type="term" value="P:D-amino acid catabolic process"/>
    <property type="evidence" value="ECO:0007669"/>
    <property type="project" value="TreeGrafter"/>
</dbReference>
<dbReference type="PANTHER" id="PTHR11530:SF26">
    <property type="entry name" value="FAD DEPENDENT OXIDOREDUCTASE SUPERFAMILY (AFU_ORTHOLOGUE AFUA_5G13940)"/>
    <property type="match status" value="1"/>
</dbReference>
<dbReference type="GeneID" id="70297891"/>
<evidence type="ECO:0000313" key="7">
    <source>
        <dbReference type="EMBL" id="KAG9256857.1"/>
    </source>
</evidence>
<dbReference type="Pfam" id="PF01266">
    <property type="entry name" value="DAO"/>
    <property type="match status" value="1"/>
</dbReference>
<evidence type="ECO:0000256" key="4">
    <source>
        <dbReference type="ARBA" id="ARBA00022827"/>
    </source>
</evidence>
<dbReference type="GO" id="GO:0071949">
    <property type="term" value="F:FAD binding"/>
    <property type="evidence" value="ECO:0007669"/>
    <property type="project" value="InterPro"/>
</dbReference>
<dbReference type="InterPro" id="IPR006076">
    <property type="entry name" value="FAD-dep_OxRdtase"/>
</dbReference>
<sequence length="382" mass="41594">MAISDKMTDSKSKPMIVIIGAGIIGLTTALRLQAQLPSSSTDILLVAKEWPTSIPGAPPSHSVDYASMWAGAHVRPIPASTPQLTREAAWLKTTCTEFARQVEKEPSIGVTSTKGVEFLDNPPKDYAAQTKESFEKETGLVGYRRCNTGELPEGAKLGYEYSTYCINAPVYCANLLRKFIARGGRTMQRDLRTEWEAFILRDNVKVVINASGMGFGDTKCFPTRGQTVVTDLVEATRTVTRQNQDGSWSFIIPRFFAGGTIMGGTKEPGSWHAEPNPTQRAKLLKGGNALTKYATDEAVRAPQDVNVIADVVGRRPTRDGGVRIQVEEKQLTGRDGELRTGHVVHAYGAGGRGFEISWGVADEVSQLACQVFRDLIGTKSKL</sequence>
<gene>
    <name evidence="7" type="ORF">F5Z01DRAFT_748449</name>
</gene>
<name>A0A9P8CRZ3_9HYPO</name>
<evidence type="ECO:0000256" key="2">
    <source>
        <dbReference type="ARBA" id="ARBA00006730"/>
    </source>
</evidence>
<dbReference type="OrthoDB" id="2015447at2759"/>
<dbReference type="PROSITE" id="PS00677">
    <property type="entry name" value="DAO"/>
    <property type="match status" value="1"/>
</dbReference>
<comment type="similarity">
    <text evidence="2">Belongs to the DAMOX/DASOX family.</text>
</comment>
<keyword evidence="8" id="KW-1185">Reference proteome</keyword>
<proteinExistence type="inferred from homology"/>
<dbReference type="SUPFAM" id="SSF54373">
    <property type="entry name" value="FAD-linked reductases, C-terminal domain"/>
    <property type="match status" value="1"/>
</dbReference>
<keyword evidence="4" id="KW-0274">FAD</keyword>
<protein>
    <submittedName>
        <fullName evidence="7">FAD dependent oxidoreductase</fullName>
    </submittedName>
</protein>
<dbReference type="GO" id="GO:0003884">
    <property type="term" value="F:D-amino-acid oxidase activity"/>
    <property type="evidence" value="ECO:0007669"/>
    <property type="project" value="InterPro"/>
</dbReference>
<evidence type="ECO:0000313" key="8">
    <source>
        <dbReference type="Proteomes" id="UP000887229"/>
    </source>
</evidence>
<dbReference type="PANTHER" id="PTHR11530">
    <property type="entry name" value="D-AMINO ACID OXIDASE"/>
    <property type="match status" value="1"/>
</dbReference>
<dbReference type="InterPro" id="IPR006181">
    <property type="entry name" value="D-amino_acid_oxidase_CS"/>
</dbReference>
<comment type="cofactor">
    <cofactor evidence="1">
        <name>FAD</name>
        <dbReference type="ChEBI" id="CHEBI:57692"/>
    </cofactor>
</comment>
<organism evidence="7 8">
    <name type="scientific">Emericellopsis atlantica</name>
    <dbReference type="NCBI Taxonomy" id="2614577"/>
    <lineage>
        <taxon>Eukaryota</taxon>
        <taxon>Fungi</taxon>
        <taxon>Dikarya</taxon>
        <taxon>Ascomycota</taxon>
        <taxon>Pezizomycotina</taxon>
        <taxon>Sordariomycetes</taxon>
        <taxon>Hypocreomycetidae</taxon>
        <taxon>Hypocreales</taxon>
        <taxon>Bionectriaceae</taxon>
        <taxon>Emericellopsis</taxon>
    </lineage>
</organism>
<keyword evidence="5" id="KW-0560">Oxidoreductase</keyword>
<evidence type="ECO:0000256" key="5">
    <source>
        <dbReference type="ARBA" id="ARBA00023002"/>
    </source>
</evidence>
<dbReference type="RefSeq" id="XP_046120781.1">
    <property type="nucleotide sequence ID" value="XM_046266988.1"/>
</dbReference>
<dbReference type="AlphaFoldDB" id="A0A9P8CRZ3"/>
<evidence type="ECO:0000256" key="1">
    <source>
        <dbReference type="ARBA" id="ARBA00001974"/>
    </source>
</evidence>
<dbReference type="PIRSF" id="PIRSF000189">
    <property type="entry name" value="D-aa_oxidase"/>
    <property type="match status" value="1"/>
</dbReference>